<feature type="domain" description="MRG" evidence="6">
    <location>
        <begin position="144"/>
        <end position="433"/>
    </location>
</feature>
<keyword evidence="5" id="KW-0539">Nucleus</keyword>
<evidence type="ECO:0000259" key="6">
    <source>
        <dbReference type="Pfam" id="PF05712"/>
    </source>
</evidence>
<keyword evidence="3" id="KW-0805">Transcription regulation</keyword>
<evidence type="ECO:0000256" key="3">
    <source>
        <dbReference type="ARBA" id="ARBA00023015"/>
    </source>
</evidence>
<dbReference type="AlphaFoldDB" id="A0AA88KUQ5"/>
<evidence type="ECO:0000256" key="2">
    <source>
        <dbReference type="ARBA" id="ARBA00022853"/>
    </source>
</evidence>
<dbReference type="GO" id="GO:0072487">
    <property type="term" value="C:MSL complex"/>
    <property type="evidence" value="ECO:0007669"/>
    <property type="project" value="TreeGrafter"/>
</dbReference>
<name>A0AA88KUQ5_ARTSF</name>
<dbReference type="EMBL" id="JAVRJZ010000115">
    <property type="protein sequence ID" value="KAK2703139.1"/>
    <property type="molecule type" value="Genomic_DNA"/>
</dbReference>
<dbReference type="PANTHER" id="PTHR10880">
    <property type="entry name" value="MORTALITY FACTOR 4-LIKE PROTEIN"/>
    <property type="match status" value="1"/>
</dbReference>
<dbReference type="Pfam" id="PF05712">
    <property type="entry name" value="MRG"/>
    <property type="match status" value="1"/>
</dbReference>
<protein>
    <recommendedName>
        <fullName evidence="6">MRG domain-containing protein</fullName>
    </recommendedName>
</protein>
<evidence type="ECO:0000313" key="8">
    <source>
        <dbReference type="Proteomes" id="UP001187531"/>
    </source>
</evidence>
<keyword evidence="8" id="KW-1185">Reference proteome</keyword>
<keyword evidence="2" id="KW-0156">Chromatin regulator</keyword>
<comment type="caution">
    <text evidence="7">The sequence shown here is derived from an EMBL/GenBank/DDBJ whole genome shotgun (WGS) entry which is preliminary data.</text>
</comment>
<evidence type="ECO:0000256" key="4">
    <source>
        <dbReference type="ARBA" id="ARBA00023163"/>
    </source>
</evidence>
<proteinExistence type="predicted"/>
<comment type="subcellular location">
    <subcellularLocation>
        <location evidence="1">Nucleus</location>
    </subcellularLocation>
</comment>
<dbReference type="PANTHER" id="PTHR10880:SF15">
    <property type="entry name" value="MSL COMPLEX SUBUNIT 3"/>
    <property type="match status" value="1"/>
</dbReference>
<reference evidence="7" key="1">
    <citation type="submission" date="2023-07" db="EMBL/GenBank/DDBJ databases">
        <title>Chromosome-level genome assembly of Artemia franciscana.</title>
        <authorList>
            <person name="Jo E."/>
        </authorList>
    </citation>
    <scope>NUCLEOTIDE SEQUENCE</scope>
    <source>
        <tissue evidence="7">Whole body</tissue>
    </source>
</reference>
<dbReference type="Gene3D" id="1.10.274.30">
    <property type="entry name" value="MRG domain"/>
    <property type="match status" value="1"/>
</dbReference>
<accession>A0AA88KUQ5</accession>
<dbReference type="GO" id="GO:0006355">
    <property type="term" value="P:regulation of DNA-templated transcription"/>
    <property type="evidence" value="ECO:0007669"/>
    <property type="project" value="InterPro"/>
</dbReference>
<dbReference type="InterPro" id="IPR008676">
    <property type="entry name" value="MRG"/>
</dbReference>
<keyword evidence="4" id="KW-0804">Transcription</keyword>
<dbReference type="GO" id="GO:0005634">
    <property type="term" value="C:nucleus"/>
    <property type="evidence" value="ECO:0007669"/>
    <property type="project" value="UniProtKB-SubCell"/>
</dbReference>
<dbReference type="GO" id="GO:0006325">
    <property type="term" value="P:chromatin organization"/>
    <property type="evidence" value="ECO:0007669"/>
    <property type="project" value="UniProtKB-KW"/>
</dbReference>
<dbReference type="PROSITE" id="PS51640">
    <property type="entry name" value="MRG"/>
    <property type="match status" value="1"/>
</dbReference>
<organism evidence="7 8">
    <name type="scientific">Artemia franciscana</name>
    <name type="common">Brine shrimp</name>
    <name type="synonym">Artemia sanfranciscana</name>
    <dbReference type="NCBI Taxonomy" id="6661"/>
    <lineage>
        <taxon>Eukaryota</taxon>
        <taxon>Metazoa</taxon>
        <taxon>Ecdysozoa</taxon>
        <taxon>Arthropoda</taxon>
        <taxon>Crustacea</taxon>
        <taxon>Branchiopoda</taxon>
        <taxon>Anostraca</taxon>
        <taxon>Artemiidae</taxon>
        <taxon>Artemia</taxon>
    </lineage>
</organism>
<sequence>MHWNTPKFQLEERVVFSCADRQSLCGQILQLRHCKDENQKRTIQYFIKPENVDVPCLWVFEKFISFQESDKARNETRSTQENAKYEIMHRAEASISEEEGSNLASRIKSSASTVAASEQTYSETESFTAVSPVSSKTELRTVRSAKSQRKRQTRKELRLKLPGNLCKKLDEDKVLVKKHTKICKLPASPNVIVILESFLKNFAVNLIIKTPDKTRTGSKDLTILERVNLCKEFIDNIRIMFDFTLETSLLYKEEDCQWETFKSLEPAAIANGYREEHPVQLKQEICCESADAEDHDTMPISNLLKKRKKESLVSNVGPLAKRNIVPVKLESDSKRLSGGFQRNNHILHDPRLSALTALGECKLLEDVNNWSLVPETAYSQKPVYPSLIYGVTHLIRLLAIMPEILSDMGLSEEKWIVVKSYSEALLEYISSQTSLLSKVNEERI</sequence>
<gene>
    <name evidence="7" type="ORF">QYM36_018340</name>
</gene>
<dbReference type="GO" id="GO:0035267">
    <property type="term" value="C:NuA4 histone acetyltransferase complex"/>
    <property type="evidence" value="ECO:0007669"/>
    <property type="project" value="TreeGrafter"/>
</dbReference>
<dbReference type="InterPro" id="IPR038217">
    <property type="entry name" value="MRG_C_sf"/>
</dbReference>
<evidence type="ECO:0000256" key="1">
    <source>
        <dbReference type="ARBA" id="ARBA00004123"/>
    </source>
</evidence>
<evidence type="ECO:0000313" key="7">
    <source>
        <dbReference type="EMBL" id="KAK2703139.1"/>
    </source>
</evidence>
<dbReference type="Proteomes" id="UP001187531">
    <property type="component" value="Unassembled WGS sequence"/>
</dbReference>
<dbReference type="InterPro" id="IPR026541">
    <property type="entry name" value="MRG_dom"/>
</dbReference>
<evidence type="ECO:0000256" key="5">
    <source>
        <dbReference type="ARBA" id="ARBA00023242"/>
    </source>
</evidence>